<keyword evidence="2" id="KW-1185">Reference proteome</keyword>
<protein>
    <submittedName>
        <fullName evidence="1">Uncharacterized protein</fullName>
    </submittedName>
</protein>
<dbReference type="PANTHER" id="PTHR36366:SF1">
    <property type="entry name" value="PROTEIN RDM1"/>
    <property type="match status" value="1"/>
</dbReference>
<dbReference type="SUPFAM" id="SSF109920">
    <property type="entry name" value="Hypothetical protein At3g22680"/>
    <property type="match status" value="1"/>
</dbReference>
<evidence type="ECO:0000313" key="2">
    <source>
        <dbReference type="Proteomes" id="UP001279734"/>
    </source>
</evidence>
<dbReference type="Gene3D" id="1.20.120.690">
    <property type="entry name" value="RDM1 protein domain"/>
    <property type="match status" value="1"/>
</dbReference>
<dbReference type="InterPro" id="IPR015270">
    <property type="entry name" value="RDM1_plant"/>
</dbReference>
<dbReference type="Proteomes" id="UP001279734">
    <property type="component" value="Unassembled WGS sequence"/>
</dbReference>
<gene>
    <name evidence="1" type="ORF">Nepgr_021836</name>
</gene>
<organism evidence="1 2">
    <name type="scientific">Nepenthes gracilis</name>
    <name type="common">Slender pitcher plant</name>
    <dbReference type="NCBI Taxonomy" id="150966"/>
    <lineage>
        <taxon>Eukaryota</taxon>
        <taxon>Viridiplantae</taxon>
        <taxon>Streptophyta</taxon>
        <taxon>Embryophyta</taxon>
        <taxon>Tracheophyta</taxon>
        <taxon>Spermatophyta</taxon>
        <taxon>Magnoliopsida</taxon>
        <taxon>eudicotyledons</taxon>
        <taxon>Gunneridae</taxon>
        <taxon>Pentapetalae</taxon>
        <taxon>Caryophyllales</taxon>
        <taxon>Nepenthaceae</taxon>
        <taxon>Nepenthes</taxon>
    </lineage>
</organism>
<name>A0AAD3XXK6_NEPGR</name>
<sequence>MIIAEGILFRRTRMYQQYMKQISIPSHRGSVVPCNSSMGLARTIKELYGQPLYYLTNKLLKQWDQAIF</sequence>
<evidence type="ECO:0000313" key="1">
    <source>
        <dbReference type="EMBL" id="GMH19995.1"/>
    </source>
</evidence>
<accession>A0AAD3XXK6</accession>
<dbReference type="AlphaFoldDB" id="A0AAD3XXK6"/>
<dbReference type="Pfam" id="PF09187">
    <property type="entry name" value="RdDM_RDM1"/>
    <property type="match status" value="1"/>
</dbReference>
<dbReference type="GO" id="GO:0000419">
    <property type="term" value="C:RNA polymerase V complex"/>
    <property type="evidence" value="ECO:0007669"/>
    <property type="project" value="TreeGrafter"/>
</dbReference>
<dbReference type="EMBL" id="BSYO01000021">
    <property type="protein sequence ID" value="GMH19995.1"/>
    <property type="molecule type" value="Genomic_DNA"/>
</dbReference>
<comment type="caution">
    <text evidence="1">The sequence shown here is derived from an EMBL/GenBank/DDBJ whole genome shotgun (WGS) entry which is preliminary data.</text>
</comment>
<dbReference type="PANTHER" id="PTHR36366">
    <property type="entry name" value="PROTEIN RDM1"/>
    <property type="match status" value="1"/>
</dbReference>
<reference evidence="1" key="1">
    <citation type="submission" date="2023-05" db="EMBL/GenBank/DDBJ databases">
        <title>Nepenthes gracilis genome sequencing.</title>
        <authorList>
            <person name="Fukushima K."/>
        </authorList>
    </citation>
    <scope>NUCLEOTIDE SEQUENCE</scope>
    <source>
        <strain evidence="1">SING2019-196</strain>
    </source>
</reference>
<proteinExistence type="predicted"/>
<dbReference type="GO" id="GO:0080188">
    <property type="term" value="P:gene silencing by siRNA-directed DNA methylation"/>
    <property type="evidence" value="ECO:0007669"/>
    <property type="project" value="InterPro"/>
</dbReference>
<dbReference type="InterPro" id="IPR036319">
    <property type="entry name" value="RDM1_sf"/>
</dbReference>